<dbReference type="Gene3D" id="2.40.40.20">
    <property type="match status" value="1"/>
</dbReference>
<keyword evidence="1" id="KW-0004">4Fe-4S</keyword>
<dbReference type="EMBL" id="MGDD01000165">
    <property type="protein sequence ID" value="OGL45682.1"/>
    <property type="molecule type" value="Genomic_DNA"/>
</dbReference>
<dbReference type="AlphaFoldDB" id="A0A1F7RVV5"/>
<feature type="domain" description="4Fe-4S Mo/W bis-MGD-type" evidence="5">
    <location>
        <begin position="57"/>
        <end position="114"/>
    </location>
</feature>
<evidence type="ECO:0000313" key="7">
    <source>
        <dbReference type="Proteomes" id="UP000179266"/>
    </source>
</evidence>
<dbReference type="InterPro" id="IPR006963">
    <property type="entry name" value="Mopterin_OxRdtase_4Fe-4S_dom"/>
</dbReference>
<dbReference type="SUPFAM" id="SSF53706">
    <property type="entry name" value="Formate dehydrogenase/DMSO reductase, domains 1-3"/>
    <property type="match status" value="1"/>
</dbReference>
<dbReference type="GO" id="GO:0051539">
    <property type="term" value="F:4 iron, 4 sulfur cluster binding"/>
    <property type="evidence" value="ECO:0007669"/>
    <property type="project" value="UniProtKB-KW"/>
</dbReference>
<dbReference type="InterPro" id="IPR006657">
    <property type="entry name" value="MoPterin_dinucl-bd_dom"/>
</dbReference>
<protein>
    <recommendedName>
        <fullName evidence="5">4Fe-4S Mo/W bis-MGD-type domain-containing protein</fullName>
    </recommendedName>
</protein>
<dbReference type="Gene3D" id="3.40.50.740">
    <property type="match status" value="1"/>
</dbReference>
<dbReference type="Pfam" id="PF00384">
    <property type="entry name" value="Molybdopterin"/>
    <property type="match status" value="1"/>
</dbReference>
<dbReference type="InterPro" id="IPR009010">
    <property type="entry name" value="Asp_de-COase-like_dom_sf"/>
</dbReference>
<dbReference type="GO" id="GO:0016020">
    <property type="term" value="C:membrane"/>
    <property type="evidence" value="ECO:0007669"/>
    <property type="project" value="TreeGrafter"/>
</dbReference>
<evidence type="ECO:0000259" key="5">
    <source>
        <dbReference type="PROSITE" id="PS51669"/>
    </source>
</evidence>
<dbReference type="GO" id="GO:0003954">
    <property type="term" value="F:NADH dehydrogenase activity"/>
    <property type="evidence" value="ECO:0007669"/>
    <property type="project" value="TreeGrafter"/>
</dbReference>
<evidence type="ECO:0000256" key="1">
    <source>
        <dbReference type="ARBA" id="ARBA00022485"/>
    </source>
</evidence>
<dbReference type="PROSITE" id="PS51669">
    <property type="entry name" value="4FE4S_MOW_BIS_MGD"/>
    <property type="match status" value="1"/>
</dbReference>
<reference evidence="6 7" key="1">
    <citation type="journal article" date="2016" name="Nat. Commun.">
        <title>Thousands of microbial genomes shed light on interconnected biogeochemical processes in an aquifer system.</title>
        <authorList>
            <person name="Anantharaman K."/>
            <person name="Brown C.T."/>
            <person name="Hug L.A."/>
            <person name="Sharon I."/>
            <person name="Castelle C.J."/>
            <person name="Probst A.J."/>
            <person name="Thomas B.C."/>
            <person name="Singh A."/>
            <person name="Wilkins M.J."/>
            <person name="Karaoz U."/>
            <person name="Brodie E.L."/>
            <person name="Williams K.H."/>
            <person name="Hubbard S.S."/>
            <person name="Banfield J.F."/>
        </authorList>
    </citation>
    <scope>NUCLEOTIDE SEQUENCE [LARGE SCALE GENOMIC DNA]</scope>
</reference>
<comment type="caution">
    <text evidence="6">The sequence shown here is derived from an EMBL/GenBank/DDBJ whole genome shotgun (WGS) entry which is preliminary data.</text>
</comment>
<proteinExistence type="predicted"/>
<dbReference type="PANTHER" id="PTHR43105:SF10">
    <property type="entry name" value="NADH-QUINONE OXIDOREDUCTASE SUBUNIT G"/>
    <property type="match status" value="1"/>
</dbReference>
<evidence type="ECO:0000256" key="3">
    <source>
        <dbReference type="ARBA" id="ARBA00023004"/>
    </source>
</evidence>
<dbReference type="GO" id="GO:0046872">
    <property type="term" value="F:metal ion binding"/>
    <property type="evidence" value="ECO:0007669"/>
    <property type="project" value="UniProtKB-KW"/>
</dbReference>
<dbReference type="PANTHER" id="PTHR43105">
    <property type="entry name" value="RESPIRATORY NITRATE REDUCTASE"/>
    <property type="match status" value="1"/>
</dbReference>
<dbReference type="Pfam" id="PF04879">
    <property type="entry name" value="Molybdop_Fe4S4"/>
    <property type="match status" value="1"/>
</dbReference>
<keyword evidence="2" id="KW-0479">Metal-binding</keyword>
<gene>
    <name evidence="6" type="ORF">A2161_08505</name>
</gene>
<keyword evidence="4" id="KW-0411">Iron-sulfur</keyword>
<dbReference type="GO" id="GO:0043546">
    <property type="term" value="F:molybdopterin cofactor binding"/>
    <property type="evidence" value="ECO:0007669"/>
    <property type="project" value="InterPro"/>
</dbReference>
<dbReference type="SUPFAM" id="SSF50692">
    <property type="entry name" value="ADC-like"/>
    <property type="match status" value="1"/>
</dbReference>
<accession>A0A1F7RVV5</accession>
<dbReference type="Proteomes" id="UP000179266">
    <property type="component" value="Unassembled WGS sequence"/>
</dbReference>
<dbReference type="InterPro" id="IPR006656">
    <property type="entry name" value="Mopterin_OxRdtase"/>
</dbReference>
<keyword evidence="3" id="KW-0408">Iron</keyword>
<evidence type="ECO:0000256" key="4">
    <source>
        <dbReference type="ARBA" id="ARBA00023014"/>
    </source>
</evidence>
<dbReference type="Pfam" id="PF01568">
    <property type="entry name" value="Molydop_binding"/>
    <property type="match status" value="1"/>
</dbReference>
<dbReference type="GO" id="GO:0022904">
    <property type="term" value="P:respiratory electron transport chain"/>
    <property type="evidence" value="ECO:0007669"/>
    <property type="project" value="TreeGrafter"/>
</dbReference>
<dbReference type="Gene3D" id="2.20.25.90">
    <property type="entry name" value="ADC-like domains"/>
    <property type="match status" value="1"/>
</dbReference>
<name>A0A1F7RVV5_9BACT</name>
<dbReference type="SMART" id="SM00926">
    <property type="entry name" value="Molybdop_Fe4S4"/>
    <property type="match status" value="1"/>
</dbReference>
<dbReference type="InterPro" id="IPR050123">
    <property type="entry name" value="Prok_molybdopt-oxidoreductase"/>
</dbReference>
<organism evidence="6 7">
    <name type="scientific">Candidatus Schekmanbacteria bacterium RBG_13_48_7</name>
    <dbReference type="NCBI Taxonomy" id="1817878"/>
    <lineage>
        <taxon>Bacteria</taxon>
        <taxon>Candidatus Schekmaniibacteriota</taxon>
    </lineage>
</organism>
<evidence type="ECO:0000313" key="6">
    <source>
        <dbReference type="EMBL" id="OGL45682.1"/>
    </source>
</evidence>
<dbReference type="Gene3D" id="3.40.228.10">
    <property type="entry name" value="Dimethylsulfoxide Reductase, domain 2"/>
    <property type="match status" value="1"/>
</dbReference>
<evidence type="ECO:0000256" key="2">
    <source>
        <dbReference type="ARBA" id="ARBA00022723"/>
    </source>
</evidence>
<sequence length="717" mass="80410">MPIEISASRNSQILPSKFGDYYDCDDLRLKVKLYLKINFIRKLFFIRNFLKKAERMTILNSAICPYCSCGCRLYPRYSANGRLTGLAPLRNHPVSRGSLCIRGWNAHEYVRYSDRLSAPTIRKNGNQYESSWEEAIGIASSCMQNVIQKWGPQSVGFIGSSRCSNEDNYLLMHLARSVVKTGNIDSKNRITYLPVLDAFYEGLRIGSPTITFNQISKADFIMVAGSDLSGSCPQGASRICDALKHNAKLAVVDPRGSNLAKLANHHLKVLPSTDLYWINGMISHLITKEKINAEFINQKTTGYTELRKGLEDFSPAFAEKFCGIPAELMMIVAEQFASAQNAVIIIGSGITNTRDIKKTVRALINLGLITGHIGKESSGILLSGADNNTQGTWDMGVLPDRLPGGFPLNMSNQEKYQQFKFKSKPVAGKNYNEILAGVISGDIHALYIMGDNPLEFHENRNEFEKALSELDLLIVQDLFPSEMTNIAKIVFPASAPFERAGTFTNSERRVQWFDPLIEPFANTKSDWEIIASVFRAMDSDPGVQQVSEITDQISDTIPFYENMKAENLKKEIQGITWLPDNDGNPSEPWLQEDWKGEFSTAFPSKDDTIERREEYPLLLIPGRFHSFWGTGIRSCRTSLLIREDQRSFIQMNPADAQKFGVKNGWRVRVISPAAKIETSVEISENIPPGAVFIPMHKIDGALHQFSRKSQPVRIESC</sequence>